<evidence type="ECO:0008006" key="3">
    <source>
        <dbReference type="Google" id="ProtNLM"/>
    </source>
</evidence>
<dbReference type="AlphaFoldDB" id="A0A6N6VJ17"/>
<name>A0A6N6VJ17_9HYPH</name>
<gene>
    <name evidence="1" type="ORF">F2P47_05905</name>
</gene>
<dbReference type="InterPro" id="IPR038696">
    <property type="entry name" value="IalB_sf"/>
</dbReference>
<dbReference type="EMBL" id="WESC01000004">
    <property type="protein sequence ID" value="KAB7741276.1"/>
    <property type="molecule type" value="Genomic_DNA"/>
</dbReference>
<evidence type="ECO:0000313" key="1">
    <source>
        <dbReference type="EMBL" id="KAB7741276.1"/>
    </source>
</evidence>
<organism evidence="1 2">
    <name type="scientific">Parvibaculum sedimenti</name>
    <dbReference type="NCBI Taxonomy" id="2608632"/>
    <lineage>
        <taxon>Bacteria</taxon>
        <taxon>Pseudomonadati</taxon>
        <taxon>Pseudomonadota</taxon>
        <taxon>Alphaproteobacteria</taxon>
        <taxon>Hyphomicrobiales</taxon>
        <taxon>Parvibaculaceae</taxon>
        <taxon>Parvibaculum</taxon>
    </lineage>
</organism>
<sequence>MTAFGKGRVAAMVVALAGLFLVPVGSVRAEVGVLNDPPPPPPAKVTAPGLAKKPAIRKPAPRKAAAKSMPAAHVESFGDWKVVCPTKDKQSCFARILLVDQEKRRPAVSWFVAHRQDGKGTVSFVNVPLGVLLPGGLTVEAKDKPRKYAFNRCTPQGCNALFPMDPDIISRLSAMKSVSVTVLGPNTEAMAYTVSLKGFSEAIKRID</sequence>
<dbReference type="Proteomes" id="UP000468901">
    <property type="component" value="Unassembled WGS sequence"/>
</dbReference>
<evidence type="ECO:0000313" key="2">
    <source>
        <dbReference type="Proteomes" id="UP000468901"/>
    </source>
</evidence>
<accession>A0A6N6VJ17</accession>
<proteinExistence type="predicted"/>
<keyword evidence="2" id="KW-1185">Reference proteome</keyword>
<dbReference type="Gene3D" id="2.60.40.1880">
    <property type="entry name" value="Invasion associated locus B (IalB) protein"/>
    <property type="match status" value="1"/>
</dbReference>
<dbReference type="Pfam" id="PF06776">
    <property type="entry name" value="IalB"/>
    <property type="match status" value="1"/>
</dbReference>
<dbReference type="InterPro" id="IPR010642">
    <property type="entry name" value="Invasion_prot_B"/>
</dbReference>
<reference evidence="1 2" key="1">
    <citation type="submission" date="2019-09" db="EMBL/GenBank/DDBJ databases">
        <title>Parvibaculum sedimenti sp. nov., isolated from sediment.</title>
        <authorList>
            <person name="Wang Y."/>
        </authorList>
    </citation>
    <scope>NUCLEOTIDE SEQUENCE [LARGE SCALE GENOMIC DNA]</scope>
    <source>
        <strain evidence="1 2">HXT-9</strain>
    </source>
</reference>
<comment type="caution">
    <text evidence="1">The sequence shown here is derived from an EMBL/GenBank/DDBJ whole genome shotgun (WGS) entry which is preliminary data.</text>
</comment>
<protein>
    <recommendedName>
        <fullName evidence="3">Invasion associated locus B family protein</fullName>
    </recommendedName>
</protein>
<dbReference type="RefSeq" id="WP_152215246.1">
    <property type="nucleotide sequence ID" value="NZ_JBAQYD010000116.1"/>
</dbReference>